<proteinExistence type="predicted"/>
<organism evidence="1 2">
    <name type="scientific">Zizania palustris</name>
    <name type="common">Northern wild rice</name>
    <dbReference type="NCBI Taxonomy" id="103762"/>
    <lineage>
        <taxon>Eukaryota</taxon>
        <taxon>Viridiplantae</taxon>
        <taxon>Streptophyta</taxon>
        <taxon>Embryophyta</taxon>
        <taxon>Tracheophyta</taxon>
        <taxon>Spermatophyta</taxon>
        <taxon>Magnoliopsida</taxon>
        <taxon>Liliopsida</taxon>
        <taxon>Poales</taxon>
        <taxon>Poaceae</taxon>
        <taxon>BOP clade</taxon>
        <taxon>Oryzoideae</taxon>
        <taxon>Oryzeae</taxon>
        <taxon>Zizaniinae</taxon>
        <taxon>Zizania</taxon>
    </lineage>
</organism>
<dbReference type="InterPro" id="IPR039765">
    <property type="entry name" value="Yip5/YIPF1/YIPF2"/>
</dbReference>
<evidence type="ECO:0000313" key="1">
    <source>
        <dbReference type="EMBL" id="KAG8042943.1"/>
    </source>
</evidence>
<dbReference type="GO" id="GO:0016192">
    <property type="term" value="P:vesicle-mediated transport"/>
    <property type="evidence" value="ECO:0007669"/>
    <property type="project" value="InterPro"/>
</dbReference>
<keyword evidence="2" id="KW-1185">Reference proteome</keyword>
<dbReference type="AlphaFoldDB" id="A0A8J5QZ39"/>
<dbReference type="PANTHER" id="PTHR12822:SF5">
    <property type="entry name" value="PROTEIN YIP"/>
    <property type="match status" value="1"/>
</dbReference>
<accession>A0A8J5QZ39</accession>
<dbReference type="EMBL" id="JAAALK010001410">
    <property type="protein sequence ID" value="KAG8042943.1"/>
    <property type="molecule type" value="Genomic_DNA"/>
</dbReference>
<evidence type="ECO:0000313" key="2">
    <source>
        <dbReference type="Proteomes" id="UP000729402"/>
    </source>
</evidence>
<dbReference type="Proteomes" id="UP000729402">
    <property type="component" value="Unassembled WGS sequence"/>
</dbReference>
<comment type="caution">
    <text evidence="1">The sequence shown here is derived from an EMBL/GenBank/DDBJ whole genome shotgun (WGS) entry which is preliminary data.</text>
</comment>
<protein>
    <submittedName>
        <fullName evidence="1">Uncharacterized protein</fullName>
    </submittedName>
</protein>
<dbReference type="GO" id="GO:0005794">
    <property type="term" value="C:Golgi apparatus"/>
    <property type="evidence" value="ECO:0007669"/>
    <property type="project" value="InterPro"/>
</dbReference>
<dbReference type="GO" id="GO:0031267">
    <property type="term" value="F:small GTPase binding"/>
    <property type="evidence" value="ECO:0007669"/>
    <property type="project" value="InterPro"/>
</dbReference>
<dbReference type="OrthoDB" id="10256463at2759"/>
<reference evidence="1" key="2">
    <citation type="submission" date="2021-02" db="EMBL/GenBank/DDBJ databases">
        <authorList>
            <person name="Kimball J.A."/>
            <person name="Haas M.W."/>
            <person name="Macchietto M."/>
            <person name="Kono T."/>
            <person name="Duquette J."/>
            <person name="Shao M."/>
        </authorList>
    </citation>
    <scope>NUCLEOTIDE SEQUENCE</scope>
    <source>
        <tissue evidence="1">Fresh leaf tissue</tissue>
    </source>
</reference>
<sequence>MWGYSLFIFIPASVLLLIPVEFLRWVIIVLAGGASSCLLWHYSSKFSFSPEIVFLVFAQVSSTSCPLPPFFRSGEHNF</sequence>
<name>A0A8J5QZ39_ZIZPA</name>
<dbReference type="PANTHER" id="PTHR12822">
    <property type="entry name" value="PROTEIN YIPF"/>
    <property type="match status" value="1"/>
</dbReference>
<reference evidence="1" key="1">
    <citation type="journal article" date="2021" name="bioRxiv">
        <title>Whole Genome Assembly and Annotation of Northern Wild Rice, Zizania palustris L., Supports a Whole Genome Duplication in the Zizania Genus.</title>
        <authorList>
            <person name="Haas M."/>
            <person name="Kono T."/>
            <person name="Macchietto M."/>
            <person name="Millas R."/>
            <person name="McGilp L."/>
            <person name="Shao M."/>
            <person name="Duquette J."/>
            <person name="Hirsch C.N."/>
            <person name="Kimball J."/>
        </authorList>
    </citation>
    <scope>NUCLEOTIDE SEQUENCE</scope>
    <source>
        <tissue evidence="1">Fresh leaf tissue</tissue>
    </source>
</reference>
<gene>
    <name evidence="1" type="ORF">GUJ93_ZPchr0465g6486</name>
</gene>